<name>A0A1M5Y0A3_9BRAD</name>
<proteinExistence type="predicted"/>
<sequence>MIRECWAKVEWGHGRILVRDGANAGWIDYMLKDRQKSEFDGFLDCIIIESLHNPIADA</sequence>
<dbReference type="EMBL" id="LT670817">
    <property type="protein sequence ID" value="SHI08643.1"/>
    <property type="molecule type" value="Genomic_DNA"/>
</dbReference>
<evidence type="ECO:0000313" key="2">
    <source>
        <dbReference type="EMBL" id="SHI08643.1"/>
    </source>
</evidence>
<dbReference type="EMBL" id="LT670817">
    <property type="protein sequence ID" value="SHI05422.1"/>
    <property type="molecule type" value="Genomic_DNA"/>
</dbReference>
<evidence type="ECO:0000313" key="1">
    <source>
        <dbReference type="EMBL" id="SHI05422.1"/>
    </source>
</evidence>
<accession>A0A1M5Y0A3</accession>
<protein>
    <submittedName>
        <fullName evidence="1">Uncharacterized protein</fullName>
    </submittedName>
</protein>
<evidence type="ECO:0000313" key="3">
    <source>
        <dbReference type="Proteomes" id="UP000189796"/>
    </source>
</evidence>
<reference evidence="1 3" key="1">
    <citation type="submission" date="2016-11" db="EMBL/GenBank/DDBJ databases">
        <authorList>
            <person name="Jaros S."/>
            <person name="Januszkiewicz K."/>
            <person name="Wedrychowicz H."/>
        </authorList>
    </citation>
    <scope>NUCLEOTIDE SEQUENCE [LARGE SCALE GENOMIC DNA]</scope>
    <source>
        <strain evidence="1 3">GAS138</strain>
    </source>
</reference>
<gene>
    <name evidence="1" type="ORF">SAMN05443248_7788</name>
    <name evidence="2" type="ORF">SAMN05443248_8057</name>
</gene>
<dbReference type="Proteomes" id="UP000189796">
    <property type="component" value="Chromosome I"/>
</dbReference>
<dbReference type="AlphaFoldDB" id="A0A1M5Y0A3"/>
<organism evidence="1 3">
    <name type="scientific">Bradyrhizobium erythrophlei</name>
    <dbReference type="NCBI Taxonomy" id="1437360"/>
    <lineage>
        <taxon>Bacteria</taxon>
        <taxon>Pseudomonadati</taxon>
        <taxon>Pseudomonadota</taxon>
        <taxon>Alphaproteobacteria</taxon>
        <taxon>Hyphomicrobiales</taxon>
        <taxon>Nitrobacteraceae</taxon>
        <taxon>Bradyrhizobium</taxon>
    </lineage>
</organism>